<dbReference type="EMBL" id="JAUUTW010000001">
    <property type="protein sequence ID" value="MDP1449746.1"/>
    <property type="molecule type" value="Genomic_DNA"/>
</dbReference>
<dbReference type="InterPro" id="IPR043147">
    <property type="entry name" value="Penicillin_amidase_A-knob"/>
</dbReference>
<evidence type="ECO:0000256" key="1">
    <source>
        <dbReference type="SAM" id="Phobius"/>
    </source>
</evidence>
<dbReference type="PANTHER" id="PTHR34218">
    <property type="entry name" value="PEPTIDASE S45 PENICILLIN AMIDASE"/>
    <property type="match status" value="1"/>
</dbReference>
<keyword evidence="1" id="KW-1133">Transmembrane helix</keyword>
<feature type="transmembrane region" description="Helical" evidence="1">
    <location>
        <begin position="18"/>
        <end position="40"/>
    </location>
</feature>
<dbReference type="GO" id="GO:0017000">
    <property type="term" value="P:antibiotic biosynthetic process"/>
    <property type="evidence" value="ECO:0007669"/>
    <property type="project" value="InterPro"/>
</dbReference>
<proteinExistence type="predicted"/>
<sequence length="121" mass="13655">MEVAVRQQKPKRKWRKRALWSFGILIILLLSVLIAANVFLSRSLPETKGEISLPGLLKPVTVVRDSSGVPHIQVTLTELEESQGDDIADWEWGDYHKVSFNHPLSSVAPLNYLFNSGAEFR</sequence>
<dbReference type="RefSeq" id="WP_305158647.1">
    <property type="nucleotide sequence ID" value="NZ_JAUUTW010000001.1"/>
</dbReference>
<gene>
    <name evidence="2" type="ORF">Q8G36_01550</name>
</gene>
<evidence type="ECO:0000313" key="3">
    <source>
        <dbReference type="Proteomes" id="UP001178275"/>
    </source>
</evidence>
<dbReference type="InterPro" id="IPR029055">
    <property type="entry name" value="Ntn_hydrolases_N"/>
</dbReference>
<keyword evidence="1" id="KW-0472">Membrane</keyword>
<dbReference type="GO" id="GO:0016787">
    <property type="term" value="F:hydrolase activity"/>
    <property type="evidence" value="ECO:0007669"/>
    <property type="project" value="InterPro"/>
</dbReference>
<accession>A0AA90NZX4</accession>
<comment type="caution">
    <text evidence="2">The sequence shown here is derived from an EMBL/GenBank/DDBJ whole genome shotgun (WGS) entry which is preliminary data.</text>
</comment>
<dbReference type="Proteomes" id="UP001178275">
    <property type="component" value="Unassembled WGS sequence"/>
</dbReference>
<dbReference type="InterPro" id="IPR002692">
    <property type="entry name" value="S45"/>
</dbReference>
<keyword evidence="1" id="KW-0812">Transmembrane</keyword>
<protein>
    <submittedName>
        <fullName evidence="2">Uncharacterized protein</fullName>
    </submittedName>
</protein>
<dbReference type="PANTHER" id="PTHR34218:SF4">
    <property type="entry name" value="ACYL-HOMOSERINE LACTONE ACYLASE QUIP"/>
    <property type="match status" value="1"/>
</dbReference>
<dbReference type="Gene3D" id="1.10.1400.10">
    <property type="match status" value="1"/>
</dbReference>
<dbReference type="AlphaFoldDB" id="A0AA90NZX4"/>
<organism evidence="2 3">
    <name type="scientific">Peribacillus frigoritolerans</name>
    <dbReference type="NCBI Taxonomy" id="450367"/>
    <lineage>
        <taxon>Bacteria</taxon>
        <taxon>Bacillati</taxon>
        <taxon>Bacillota</taxon>
        <taxon>Bacilli</taxon>
        <taxon>Bacillales</taxon>
        <taxon>Bacillaceae</taxon>
        <taxon>Peribacillus</taxon>
    </lineage>
</organism>
<evidence type="ECO:0000313" key="2">
    <source>
        <dbReference type="EMBL" id="MDP1449746.1"/>
    </source>
</evidence>
<dbReference type="Gene3D" id="3.60.20.10">
    <property type="entry name" value="Glutamine Phosphoribosylpyrophosphate, subunit 1, domain 1"/>
    <property type="match status" value="1"/>
</dbReference>
<name>A0AA90NZX4_9BACI</name>
<reference evidence="2" key="1">
    <citation type="submission" date="2023-07" db="EMBL/GenBank/DDBJ databases">
        <title>Murine gut Bacillus species.</title>
        <authorList>
            <person name="Gutman E."/>
            <person name="Hashuel R."/>
            <person name="Litvak Y."/>
        </authorList>
    </citation>
    <scope>NUCLEOTIDE SEQUENCE</scope>
    <source>
        <strain evidence="2">RU293</strain>
    </source>
</reference>